<evidence type="ECO:0000256" key="2">
    <source>
        <dbReference type="ARBA" id="ARBA00023015"/>
    </source>
</evidence>
<dbReference type="InterPro" id="IPR000551">
    <property type="entry name" value="MerR-type_HTH_dom"/>
</dbReference>
<reference evidence="6 7" key="1">
    <citation type="submission" date="2020-08" db="EMBL/GenBank/DDBJ databases">
        <title>Genomic Encyclopedia of Type Strains, Phase IV (KMG-IV): sequencing the most valuable type-strain genomes for metagenomic binning, comparative biology and taxonomic classification.</title>
        <authorList>
            <person name="Goeker M."/>
        </authorList>
    </citation>
    <scope>NUCLEOTIDE SEQUENCE [LARGE SCALE GENOMIC DNA]</scope>
    <source>
        <strain evidence="6 7">DSM 14925</strain>
    </source>
</reference>
<dbReference type="RefSeq" id="WP_183539574.1">
    <property type="nucleotide sequence ID" value="NZ_DASWOY010000033.1"/>
</dbReference>
<sequence length="121" mass="14240">MKESELRKNMAVLPMSTVIKLTGLSARQIRYYEAQDLVIPERTGGNHRLYSLYDIDKLLEIKDILQSANSMVDVKRILKRRQTIAQKQPTQEEISRALRHELEIQSNFYRNDSTTFNQPRF</sequence>
<keyword evidence="3" id="KW-0238">DNA-binding</keyword>
<keyword evidence="4" id="KW-0804">Transcription</keyword>
<gene>
    <name evidence="6" type="ORF">HNQ37_000852</name>
</gene>
<proteinExistence type="predicted"/>
<dbReference type="Proteomes" id="UP000562464">
    <property type="component" value="Unassembled WGS sequence"/>
</dbReference>
<dbReference type="GO" id="GO:0003677">
    <property type="term" value="F:DNA binding"/>
    <property type="evidence" value="ECO:0007669"/>
    <property type="project" value="UniProtKB-KW"/>
</dbReference>
<dbReference type="InterPro" id="IPR047057">
    <property type="entry name" value="MerR_fam"/>
</dbReference>
<dbReference type="SMART" id="SM00422">
    <property type="entry name" value="HTH_MERR"/>
    <property type="match status" value="1"/>
</dbReference>
<accession>A0A841C8Q3</accession>
<evidence type="ECO:0000256" key="4">
    <source>
        <dbReference type="ARBA" id="ARBA00023163"/>
    </source>
</evidence>
<evidence type="ECO:0000256" key="1">
    <source>
        <dbReference type="ARBA" id="ARBA00022491"/>
    </source>
</evidence>
<protein>
    <submittedName>
        <fullName evidence="6">MerR family glutamine synthetase transcriptional repressor</fullName>
    </submittedName>
</protein>
<dbReference type="GO" id="GO:0003700">
    <property type="term" value="F:DNA-binding transcription factor activity"/>
    <property type="evidence" value="ECO:0007669"/>
    <property type="project" value="InterPro"/>
</dbReference>
<keyword evidence="1" id="KW-0678">Repressor</keyword>
<feature type="domain" description="HTH merR-type" evidence="5">
    <location>
        <begin position="12"/>
        <end position="80"/>
    </location>
</feature>
<keyword evidence="2" id="KW-0805">Transcription regulation</keyword>
<evidence type="ECO:0000256" key="3">
    <source>
        <dbReference type="ARBA" id="ARBA00023125"/>
    </source>
</evidence>
<evidence type="ECO:0000313" key="6">
    <source>
        <dbReference type="EMBL" id="MBB5887962.1"/>
    </source>
</evidence>
<evidence type="ECO:0000313" key="7">
    <source>
        <dbReference type="Proteomes" id="UP000562464"/>
    </source>
</evidence>
<organism evidence="6 7">
    <name type="scientific">Lactovum miscens</name>
    <dbReference type="NCBI Taxonomy" id="190387"/>
    <lineage>
        <taxon>Bacteria</taxon>
        <taxon>Bacillati</taxon>
        <taxon>Bacillota</taxon>
        <taxon>Bacilli</taxon>
        <taxon>Lactobacillales</taxon>
        <taxon>Streptococcaceae</taxon>
        <taxon>Lactovum</taxon>
    </lineage>
</organism>
<evidence type="ECO:0000259" key="5">
    <source>
        <dbReference type="PROSITE" id="PS50937"/>
    </source>
</evidence>
<dbReference type="EMBL" id="JACHHV010000011">
    <property type="protein sequence ID" value="MBB5887962.1"/>
    <property type="molecule type" value="Genomic_DNA"/>
</dbReference>
<name>A0A841C8Q3_9LACT</name>
<comment type="caution">
    <text evidence="6">The sequence shown here is derived from an EMBL/GenBank/DDBJ whole genome shotgun (WGS) entry which is preliminary data.</text>
</comment>
<dbReference type="Pfam" id="PF13411">
    <property type="entry name" value="MerR_1"/>
    <property type="match status" value="1"/>
</dbReference>
<dbReference type="SUPFAM" id="SSF46955">
    <property type="entry name" value="Putative DNA-binding domain"/>
    <property type="match status" value="1"/>
</dbReference>
<dbReference type="AlphaFoldDB" id="A0A841C8Q3"/>
<dbReference type="PROSITE" id="PS50937">
    <property type="entry name" value="HTH_MERR_2"/>
    <property type="match status" value="1"/>
</dbReference>
<keyword evidence="7" id="KW-1185">Reference proteome</keyword>
<dbReference type="PANTHER" id="PTHR30204:SF65">
    <property type="entry name" value="HTH-TYPE TRANSCRIPTIONAL REGULATOR TNRA"/>
    <property type="match status" value="1"/>
</dbReference>
<dbReference type="InterPro" id="IPR009061">
    <property type="entry name" value="DNA-bd_dom_put_sf"/>
</dbReference>
<dbReference type="PANTHER" id="PTHR30204">
    <property type="entry name" value="REDOX-CYCLING DRUG-SENSING TRANSCRIPTIONAL ACTIVATOR SOXR"/>
    <property type="match status" value="1"/>
</dbReference>
<dbReference type="Gene3D" id="1.10.1660.10">
    <property type="match status" value="1"/>
</dbReference>